<keyword evidence="2" id="KW-1185">Reference proteome</keyword>
<reference evidence="1" key="1">
    <citation type="journal article" date="2022" name="bioRxiv">
        <title>Sequencing and chromosome-scale assembly of the giantPleurodeles waltlgenome.</title>
        <authorList>
            <person name="Brown T."/>
            <person name="Elewa A."/>
            <person name="Iarovenko S."/>
            <person name="Subramanian E."/>
            <person name="Araus A.J."/>
            <person name="Petzold A."/>
            <person name="Susuki M."/>
            <person name="Suzuki K.-i.T."/>
            <person name="Hayashi T."/>
            <person name="Toyoda A."/>
            <person name="Oliveira C."/>
            <person name="Osipova E."/>
            <person name="Leigh N.D."/>
            <person name="Simon A."/>
            <person name="Yun M.H."/>
        </authorList>
    </citation>
    <scope>NUCLEOTIDE SEQUENCE</scope>
    <source>
        <strain evidence="1">20211129_DDA</strain>
        <tissue evidence="1">Liver</tissue>
    </source>
</reference>
<dbReference type="EMBL" id="JANPWB010000013">
    <property type="protein sequence ID" value="KAJ1108076.1"/>
    <property type="molecule type" value="Genomic_DNA"/>
</dbReference>
<evidence type="ECO:0000313" key="2">
    <source>
        <dbReference type="Proteomes" id="UP001066276"/>
    </source>
</evidence>
<name>A0AAV7MWC9_PLEWA</name>
<accession>A0AAV7MWC9</accession>
<evidence type="ECO:0000313" key="1">
    <source>
        <dbReference type="EMBL" id="KAJ1108076.1"/>
    </source>
</evidence>
<organism evidence="1 2">
    <name type="scientific">Pleurodeles waltl</name>
    <name type="common">Iberian ribbed newt</name>
    <dbReference type="NCBI Taxonomy" id="8319"/>
    <lineage>
        <taxon>Eukaryota</taxon>
        <taxon>Metazoa</taxon>
        <taxon>Chordata</taxon>
        <taxon>Craniata</taxon>
        <taxon>Vertebrata</taxon>
        <taxon>Euteleostomi</taxon>
        <taxon>Amphibia</taxon>
        <taxon>Batrachia</taxon>
        <taxon>Caudata</taxon>
        <taxon>Salamandroidea</taxon>
        <taxon>Salamandridae</taxon>
        <taxon>Pleurodelinae</taxon>
        <taxon>Pleurodeles</taxon>
    </lineage>
</organism>
<protein>
    <submittedName>
        <fullName evidence="1">Uncharacterized protein</fullName>
    </submittedName>
</protein>
<dbReference type="Proteomes" id="UP001066276">
    <property type="component" value="Chromosome 9"/>
</dbReference>
<gene>
    <name evidence="1" type="ORF">NDU88_005459</name>
</gene>
<sequence>MLVVPDEKHCVHEEKLCAEMMHLLRRCWWEWTCVLLEKNPWSALTARERECGRSWCADLRGRACRRPRPRAQAERRADVEARNRFRRACRPGEVECLGAGRRLSRAAAPAAHLGFRGPGALLGLRGPAVLETFLDLAALGILCRRGRQELLGSAGPVTRKAVCGAGPVLGPGPTLRGRGWP</sequence>
<comment type="caution">
    <text evidence="1">The sequence shown here is derived from an EMBL/GenBank/DDBJ whole genome shotgun (WGS) entry which is preliminary data.</text>
</comment>
<dbReference type="AlphaFoldDB" id="A0AAV7MWC9"/>
<proteinExistence type="predicted"/>